<evidence type="ECO:0000313" key="2">
    <source>
        <dbReference type="Proteomes" id="UP001177021"/>
    </source>
</evidence>
<keyword evidence="2" id="KW-1185">Reference proteome</keyword>
<protein>
    <submittedName>
        <fullName evidence="1">Uncharacterized protein</fullName>
    </submittedName>
</protein>
<proteinExistence type="predicted"/>
<name>A0ACB0M9J6_TRIPR</name>
<comment type="caution">
    <text evidence="1">The sequence shown here is derived from an EMBL/GenBank/DDBJ whole genome shotgun (WGS) entry which is preliminary data.</text>
</comment>
<dbReference type="EMBL" id="CASHSV030000823">
    <property type="protein sequence ID" value="CAJ2678546.1"/>
    <property type="molecule type" value="Genomic_DNA"/>
</dbReference>
<evidence type="ECO:0000313" key="1">
    <source>
        <dbReference type="EMBL" id="CAJ2678546.1"/>
    </source>
</evidence>
<gene>
    <name evidence="1" type="ORF">MILVUS5_LOCUS40810</name>
</gene>
<sequence length="142" mass="16497">MRLWIIKSNLISDQDNSIEIVLINEKGCKIHATVRRHLIHLFKGVLKGAPDSLPVVVIQFGKIRYFRGVHGFNTQWYNFYMHNLEELNKCWSPWLLSLNIWKVSGDPHGTTTGAPILGMLFEKIGTDAYMMRTLRDKEKKKE</sequence>
<organism evidence="1 2">
    <name type="scientific">Trifolium pratense</name>
    <name type="common">Red clover</name>
    <dbReference type="NCBI Taxonomy" id="57577"/>
    <lineage>
        <taxon>Eukaryota</taxon>
        <taxon>Viridiplantae</taxon>
        <taxon>Streptophyta</taxon>
        <taxon>Embryophyta</taxon>
        <taxon>Tracheophyta</taxon>
        <taxon>Spermatophyta</taxon>
        <taxon>Magnoliopsida</taxon>
        <taxon>eudicotyledons</taxon>
        <taxon>Gunneridae</taxon>
        <taxon>Pentapetalae</taxon>
        <taxon>rosids</taxon>
        <taxon>fabids</taxon>
        <taxon>Fabales</taxon>
        <taxon>Fabaceae</taxon>
        <taxon>Papilionoideae</taxon>
        <taxon>50 kb inversion clade</taxon>
        <taxon>NPAAA clade</taxon>
        <taxon>Hologalegina</taxon>
        <taxon>IRL clade</taxon>
        <taxon>Trifolieae</taxon>
        <taxon>Trifolium</taxon>
    </lineage>
</organism>
<reference evidence="1" key="1">
    <citation type="submission" date="2023-10" db="EMBL/GenBank/DDBJ databases">
        <authorList>
            <person name="Rodriguez Cubillos JULIANA M."/>
            <person name="De Vega J."/>
        </authorList>
    </citation>
    <scope>NUCLEOTIDE SEQUENCE</scope>
</reference>
<dbReference type="Proteomes" id="UP001177021">
    <property type="component" value="Unassembled WGS sequence"/>
</dbReference>
<accession>A0ACB0M9J6</accession>